<gene>
    <name evidence="9" type="primary">rpl24e</name>
    <name evidence="11" type="ORF">B9Q03_00435</name>
</gene>
<dbReference type="GO" id="GO:0006412">
    <property type="term" value="P:translation"/>
    <property type="evidence" value="ECO:0007669"/>
    <property type="project" value="UniProtKB-UniRule"/>
</dbReference>
<evidence type="ECO:0000313" key="11">
    <source>
        <dbReference type="EMBL" id="PSN92682.1"/>
    </source>
</evidence>
<feature type="zinc finger region" description="C4-type" evidence="9">
    <location>
        <begin position="7"/>
        <end position="37"/>
    </location>
</feature>
<evidence type="ECO:0000256" key="7">
    <source>
        <dbReference type="ARBA" id="ARBA00022980"/>
    </source>
</evidence>
<dbReference type="Gene3D" id="2.30.170.20">
    <property type="entry name" value="Ribosomal protein L24e"/>
    <property type="match status" value="1"/>
</dbReference>
<dbReference type="Proteomes" id="UP000240322">
    <property type="component" value="Unassembled WGS sequence"/>
</dbReference>
<dbReference type="InterPro" id="IPR055345">
    <property type="entry name" value="Ribosomal_eL24-rel_arc"/>
</dbReference>
<dbReference type="SUPFAM" id="SSF57716">
    <property type="entry name" value="Glucocorticoid receptor-like (DNA-binding domain)"/>
    <property type="match status" value="1"/>
</dbReference>
<dbReference type="Pfam" id="PF01246">
    <property type="entry name" value="Ribosomal_L24e"/>
    <property type="match status" value="1"/>
</dbReference>
<keyword evidence="4 9" id="KW-0863">Zinc-finger</keyword>
<comment type="function">
    <text evidence="9">Binds to the 23S rRNA.</text>
</comment>
<dbReference type="EMBL" id="NEXE01000001">
    <property type="protein sequence ID" value="PSN92682.1"/>
    <property type="molecule type" value="Genomic_DNA"/>
</dbReference>
<evidence type="ECO:0000256" key="3">
    <source>
        <dbReference type="ARBA" id="ARBA00022730"/>
    </source>
</evidence>
<dbReference type="HAMAP" id="MF_00773">
    <property type="entry name" value="Ribosomal_eL24"/>
    <property type="match status" value="1"/>
</dbReference>
<sequence>MVRIVECSFCGKKINPGSLLLYVRTDGTILRFCSRKCKHNMLYLKRRPQKLKWTNKYIKIKG</sequence>
<dbReference type="GO" id="GO:0005840">
    <property type="term" value="C:ribosome"/>
    <property type="evidence" value="ECO:0007669"/>
    <property type="project" value="UniProtKB-KW"/>
</dbReference>
<evidence type="ECO:0000259" key="10">
    <source>
        <dbReference type="SMART" id="SM00746"/>
    </source>
</evidence>
<keyword evidence="6 9" id="KW-0694">RNA-binding</keyword>
<evidence type="ECO:0000256" key="9">
    <source>
        <dbReference type="HAMAP-Rule" id="MF_00773"/>
    </source>
</evidence>
<feature type="domain" description="TRASH" evidence="10">
    <location>
        <begin position="7"/>
        <end position="45"/>
    </location>
</feature>
<dbReference type="GO" id="GO:1990904">
    <property type="term" value="C:ribonucleoprotein complex"/>
    <property type="evidence" value="ECO:0007669"/>
    <property type="project" value="UniProtKB-KW"/>
</dbReference>
<feature type="binding site" evidence="9">
    <location>
        <position position="37"/>
    </location>
    <ligand>
        <name>Zn(2+)</name>
        <dbReference type="ChEBI" id="CHEBI:29105"/>
    </ligand>
</feature>
<feature type="binding site" evidence="9">
    <location>
        <position position="7"/>
    </location>
    <ligand>
        <name>Zn(2+)</name>
        <dbReference type="ChEBI" id="CHEBI:29105"/>
    </ligand>
</feature>
<feature type="binding site" evidence="9">
    <location>
        <position position="33"/>
    </location>
    <ligand>
        <name>Zn(2+)</name>
        <dbReference type="ChEBI" id="CHEBI:29105"/>
    </ligand>
</feature>
<comment type="cofactor">
    <cofactor evidence="9">
        <name>Zn(2+)</name>
        <dbReference type="ChEBI" id="CHEBI:29105"/>
    </cofactor>
    <text evidence="9">Binds 1 zinc ion per subunit.</text>
</comment>
<reference evidence="11 12" key="1">
    <citation type="submission" date="2017-04" db="EMBL/GenBank/DDBJ databases">
        <title>Novel microbial lineages endemic to geothermal iron-oxide mats fill important gaps in the evolutionary history of Archaea.</title>
        <authorList>
            <person name="Jay Z.J."/>
            <person name="Beam J.P."/>
            <person name="Dlakic M."/>
            <person name="Rusch D.B."/>
            <person name="Kozubal M.A."/>
            <person name="Inskeep W.P."/>
        </authorList>
    </citation>
    <scope>NUCLEOTIDE SEQUENCE [LARGE SCALE GENOMIC DNA]</scope>
    <source>
        <strain evidence="11">OSP_D</strain>
    </source>
</reference>
<dbReference type="CDD" id="cd00472">
    <property type="entry name" value="Ribosomal_L24e_L24"/>
    <property type="match status" value="1"/>
</dbReference>
<evidence type="ECO:0000256" key="6">
    <source>
        <dbReference type="ARBA" id="ARBA00022884"/>
    </source>
</evidence>
<dbReference type="AlphaFoldDB" id="A0A2R6B217"/>
<keyword evidence="7 9" id="KW-0689">Ribosomal protein</keyword>
<keyword evidence="8 9" id="KW-0687">Ribonucleoprotein</keyword>
<dbReference type="InterPro" id="IPR000988">
    <property type="entry name" value="Ribosomal_eL24-rel_N"/>
</dbReference>
<evidence type="ECO:0000313" key="12">
    <source>
        <dbReference type="Proteomes" id="UP000240322"/>
    </source>
</evidence>
<comment type="subunit">
    <text evidence="9">Part of the 50S ribosomal subunit. Forms a cluster with proteins L3 and L14.</text>
</comment>
<evidence type="ECO:0000256" key="2">
    <source>
        <dbReference type="ARBA" id="ARBA00022723"/>
    </source>
</evidence>
<dbReference type="GO" id="GO:0019843">
    <property type="term" value="F:rRNA binding"/>
    <property type="evidence" value="ECO:0007669"/>
    <property type="project" value="UniProtKB-UniRule"/>
</dbReference>
<comment type="caution">
    <text evidence="11">The sequence shown here is derived from an EMBL/GenBank/DDBJ whole genome shotgun (WGS) entry which is preliminary data.</text>
</comment>
<name>A0A2R6B217_9ARCH</name>
<evidence type="ECO:0000256" key="5">
    <source>
        <dbReference type="ARBA" id="ARBA00022833"/>
    </source>
</evidence>
<dbReference type="InterPro" id="IPR056366">
    <property type="entry name" value="Ribosomal_eL24"/>
</dbReference>
<dbReference type="PANTHER" id="PTHR10792:SF1">
    <property type="entry name" value="RIBOSOMAL PROTEIN L24"/>
    <property type="match status" value="1"/>
</dbReference>
<keyword evidence="3 9" id="KW-0699">rRNA-binding</keyword>
<dbReference type="NCBIfam" id="NF034186">
    <property type="entry name" value="PRK14891.1-1"/>
    <property type="match status" value="1"/>
</dbReference>
<dbReference type="InterPro" id="IPR038630">
    <property type="entry name" value="L24e/L24_sf"/>
</dbReference>
<dbReference type="GO" id="GO:0008270">
    <property type="term" value="F:zinc ion binding"/>
    <property type="evidence" value="ECO:0007669"/>
    <property type="project" value="UniProtKB-UniRule"/>
</dbReference>
<feature type="binding site" evidence="9">
    <location>
        <position position="10"/>
    </location>
    <ligand>
        <name>Zn(2+)</name>
        <dbReference type="ChEBI" id="CHEBI:29105"/>
    </ligand>
</feature>
<evidence type="ECO:0000256" key="1">
    <source>
        <dbReference type="ARBA" id="ARBA00005647"/>
    </source>
</evidence>
<proteinExistence type="inferred from homology"/>
<dbReference type="SMART" id="SM00746">
    <property type="entry name" value="TRASH"/>
    <property type="match status" value="1"/>
</dbReference>
<organism evidence="11 12">
    <name type="scientific">Candidatus Marsarchaeota G2 archaeon OSP_D</name>
    <dbReference type="NCBI Taxonomy" id="1978157"/>
    <lineage>
        <taxon>Archaea</taxon>
        <taxon>Candidatus Marsarchaeota</taxon>
        <taxon>Candidatus Marsarchaeota group 2</taxon>
    </lineage>
</organism>
<keyword evidence="5 9" id="KW-0862">Zinc</keyword>
<evidence type="ECO:0000256" key="8">
    <source>
        <dbReference type="ARBA" id="ARBA00023274"/>
    </source>
</evidence>
<dbReference type="InterPro" id="IPR011017">
    <property type="entry name" value="TRASH_dom"/>
</dbReference>
<accession>A0A2R6B217</accession>
<protein>
    <recommendedName>
        <fullName evidence="9">Large ribosomal subunit protein eL24</fullName>
    </recommendedName>
</protein>
<dbReference type="PANTHER" id="PTHR10792">
    <property type="entry name" value="60S RIBOSOMAL PROTEIN L24"/>
    <property type="match status" value="1"/>
</dbReference>
<keyword evidence="2 9" id="KW-0479">Metal-binding</keyword>
<evidence type="ECO:0000256" key="4">
    <source>
        <dbReference type="ARBA" id="ARBA00022771"/>
    </source>
</evidence>
<comment type="similarity">
    <text evidence="1 9">Belongs to the eukaryotic ribosomal protein eL24 family.</text>
</comment>
<dbReference type="GO" id="GO:0003735">
    <property type="term" value="F:structural constituent of ribosome"/>
    <property type="evidence" value="ECO:0007669"/>
    <property type="project" value="InterPro"/>
</dbReference>